<name>A0A803QX25_CANSA</name>
<keyword evidence="1" id="KW-0732">Signal</keyword>
<feature type="chain" id="PRO_5030679362" description="F-box domain-containing protein" evidence="1">
    <location>
        <begin position="16"/>
        <end position="131"/>
    </location>
</feature>
<protein>
    <recommendedName>
        <fullName evidence="2">F-box domain-containing protein</fullName>
    </recommendedName>
</protein>
<dbReference type="PANTHER" id="PTHR32212">
    <property type="entry name" value="CYCLIN-LIKE F-BOX"/>
    <property type="match status" value="1"/>
</dbReference>
<dbReference type="Gramene" id="novel_model_2452_5bd9a17a.1.5bd9b136">
    <property type="protein sequence ID" value="cds.novel_model_2452_5bd9a17a.1.5bd9b136"/>
    <property type="gene ID" value="novel_gene_1309_5bd9a17a"/>
</dbReference>
<dbReference type="SUPFAM" id="SSF81383">
    <property type="entry name" value="F-box domain"/>
    <property type="match status" value="1"/>
</dbReference>
<evidence type="ECO:0000259" key="2">
    <source>
        <dbReference type="PROSITE" id="PS50181"/>
    </source>
</evidence>
<reference evidence="3" key="2">
    <citation type="submission" date="2021-03" db="UniProtKB">
        <authorList>
            <consortium name="EnsemblPlants"/>
        </authorList>
    </citation>
    <scope>IDENTIFICATION</scope>
</reference>
<dbReference type="AlphaFoldDB" id="A0A803QX25"/>
<dbReference type="InterPro" id="IPR036047">
    <property type="entry name" value="F-box-like_dom_sf"/>
</dbReference>
<reference evidence="3" key="1">
    <citation type="submission" date="2018-11" db="EMBL/GenBank/DDBJ databases">
        <authorList>
            <person name="Grassa J C."/>
        </authorList>
    </citation>
    <scope>NUCLEOTIDE SEQUENCE [LARGE SCALE GENOMIC DNA]</scope>
</reference>
<feature type="signal peptide" evidence="1">
    <location>
        <begin position="1"/>
        <end position="15"/>
    </location>
</feature>
<accession>A0A803QX25</accession>
<keyword evidence="4" id="KW-1185">Reference proteome</keyword>
<dbReference type="PROSITE" id="PS50181">
    <property type="entry name" value="FBOX"/>
    <property type="match status" value="1"/>
</dbReference>
<organism evidence="3 4">
    <name type="scientific">Cannabis sativa</name>
    <name type="common">Hemp</name>
    <name type="synonym">Marijuana</name>
    <dbReference type="NCBI Taxonomy" id="3483"/>
    <lineage>
        <taxon>Eukaryota</taxon>
        <taxon>Viridiplantae</taxon>
        <taxon>Streptophyta</taxon>
        <taxon>Embryophyta</taxon>
        <taxon>Tracheophyta</taxon>
        <taxon>Spermatophyta</taxon>
        <taxon>Magnoliopsida</taxon>
        <taxon>eudicotyledons</taxon>
        <taxon>Gunneridae</taxon>
        <taxon>Pentapetalae</taxon>
        <taxon>rosids</taxon>
        <taxon>fabids</taxon>
        <taxon>Rosales</taxon>
        <taxon>Cannabaceae</taxon>
        <taxon>Cannabis</taxon>
    </lineage>
</organism>
<evidence type="ECO:0000256" key="1">
    <source>
        <dbReference type="SAM" id="SignalP"/>
    </source>
</evidence>
<dbReference type="Pfam" id="PF00646">
    <property type="entry name" value="F-box"/>
    <property type="match status" value="1"/>
</dbReference>
<dbReference type="PANTHER" id="PTHR32212:SF234">
    <property type="entry name" value="F-BOX_LRR-REPEAT PROTEIN 13-LIKE"/>
    <property type="match status" value="1"/>
</dbReference>
<proteinExistence type="predicted"/>
<dbReference type="EnsemblPlants" id="novel_model_2452_5bd9a17a.1.5bd9b136">
    <property type="protein sequence ID" value="cds.novel_model_2452_5bd9a17a.1.5bd9b136"/>
    <property type="gene ID" value="novel_gene_1309_5bd9a17a"/>
</dbReference>
<dbReference type="EMBL" id="UZAU01000246">
    <property type="status" value="NOT_ANNOTATED_CDS"/>
    <property type="molecule type" value="Genomic_DNA"/>
</dbReference>
<evidence type="ECO:0000313" key="4">
    <source>
        <dbReference type="Proteomes" id="UP000596661"/>
    </source>
</evidence>
<dbReference type="Gene3D" id="1.20.1280.50">
    <property type="match status" value="1"/>
</dbReference>
<sequence length="131" mass="15268">MCNSFWLFFIPRIHLFCFLRKLTHDSSVFCCHMLPMAEKRAKTTLMMMGEEEDRISKLPDSLILHILSFLSTKDVVSTCLVSKCWKLMWYCVPKLSFSDSNLKNDPKSFTIMFIIIWNTTTEACLLSPIQS</sequence>
<dbReference type="Proteomes" id="UP000596661">
    <property type="component" value="Chromosome 3"/>
</dbReference>
<dbReference type="InterPro" id="IPR001810">
    <property type="entry name" value="F-box_dom"/>
</dbReference>
<feature type="domain" description="F-box" evidence="2">
    <location>
        <begin position="52"/>
        <end position="86"/>
    </location>
</feature>
<evidence type="ECO:0000313" key="3">
    <source>
        <dbReference type="EnsemblPlants" id="cds.novel_model_2452_5bd9a17a.1.5bd9b136"/>
    </source>
</evidence>